<gene>
    <name evidence="4" type="ORF">JRO89_XS08G0020400</name>
</gene>
<organism evidence="4 5">
    <name type="scientific">Xanthoceras sorbifolium</name>
    <dbReference type="NCBI Taxonomy" id="99658"/>
    <lineage>
        <taxon>Eukaryota</taxon>
        <taxon>Viridiplantae</taxon>
        <taxon>Streptophyta</taxon>
        <taxon>Embryophyta</taxon>
        <taxon>Tracheophyta</taxon>
        <taxon>Spermatophyta</taxon>
        <taxon>Magnoliopsida</taxon>
        <taxon>eudicotyledons</taxon>
        <taxon>Gunneridae</taxon>
        <taxon>Pentapetalae</taxon>
        <taxon>rosids</taxon>
        <taxon>malvids</taxon>
        <taxon>Sapindales</taxon>
        <taxon>Sapindaceae</taxon>
        <taxon>Xanthoceroideae</taxon>
        <taxon>Xanthoceras</taxon>
    </lineage>
</organism>
<name>A0ABQ8HN73_9ROSI</name>
<comment type="similarity">
    <text evidence="1">Belongs to the mTERF family.</text>
</comment>
<comment type="caution">
    <text evidence="4">The sequence shown here is derived from an EMBL/GenBank/DDBJ whole genome shotgun (WGS) entry which is preliminary data.</text>
</comment>
<dbReference type="SMART" id="SM00733">
    <property type="entry name" value="Mterf"/>
    <property type="match status" value="4"/>
</dbReference>
<evidence type="ECO:0000256" key="3">
    <source>
        <dbReference type="ARBA" id="ARBA00022946"/>
    </source>
</evidence>
<evidence type="ECO:0000256" key="1">
    <source>
        <dbReference type="ARBA" id="ARBA00007692"/>
    </source>
</evidence>
<dbReference type="EMBL" id="JAFEMO010000008">
    <property type="protein sequence ID" value="KAH7565810.1"/>
    <property type="molecule type" value="Genomic_DNA"/>
</dbReference>
<dbReference type="InterPro" id="IPR038538">
    <property type="entry name" value="MTERF_sf"/>
</dbReference>
<dbReference type="InterPro" id="IPR003690">
    <property type="entry name" value="MTERF"/>
</dbReference>
<keyword evidence="2" id="KW-0804">Transcription</keyword>
<keyword evidence="3" id="KW-0809">Transit peptide</keyword>
<dbReference type="Pfam" id="PF02536">
    <property type="entry name" value="mTERF"/>
    <property type="match status" value="2"/>
</dbReference>
<keyword evidence="5" id="KW-1185">Reference proteome</keyword>
<evidence type="ECO:0000256" key="2">
    <source>
        <dbReference type="ARBA" id="ARBA00022472"/>
    </source>
</evidence>
<evidence type="ECO:0000313" key="4">
    <source>
        <dbReference type="EMBL" id="KAH7565810.1"/>
    </source>
</evidence>
<protein>
    <submittedName>
        <fullName evidence="4">Uncharacterized protein</fullName>
    </submittedName>
</protein>
<reference evidence="4 5" key="1">
    <citation type="submission" date="2021-02" db="EMBL/GenBank/DDBJ databases">
        <title>Plant Genome Project.</title>
        <authorList>
            <person name="Zhang R.-G."/>
        </authorList>
    </citation>
    <scope>NUCLEOTIDE SEQUENCE [LARGE SCALE GENOMIC DNA]</scope>
    <source>
        <tissue evidence="4">Leaves</tissue>
    </source>
</reference>
<dbReference type="PANTHER" id="PTHR13068">
    <property type="entry name" value="CGI-12 PROTEIN-RELATED"/>
    <property type="match status" value="1"/>
</dbReference>
<dbReference type="Gene3D" id="1.25.70.10">
    <property type="entry name" value="Transcription termination factor 3, mitochondrial"/>
    <property type="match status" value="1"/>
</dbReference>
<accession>A0ABQ8HN73</accession>
<keyword evidence="2" id="KW-0806">Transcription termination</keyword>
<evidence type="ECO:0000313" key="5">
    <source>
        <dbReference type="Proteomes" id="UP000827721"/>
    </source>
</evidence>
<dbReference type="PANTHER" id="PTHR13068:SF173">
    <property type="entry name" value="EMB|CAB62602.1"/>
    <property type="match status" value="1"/>
</dbReference>
<sequence>MQTVNSLQLQLLHKIIIKATEPNFYRFSSLTKIPTHTPNALFFNYLIETLNLSNTEAQSISNSPRFSNIKSLENPQSVLDYFRSVGLSETEIRSSVLFQPRILLSDVDRILKPKIEFFQEMGLLANHNEPRKEIVKEHAFLESCGIVGSQLSFLLKARHMIFVMEESELRDLVSRVLNLGFSVNSRIFVYGLAVVSGLSKETFDRKLELIRSFGFTKHEVMEMFQKQPTMLGKSEEQLKVMQILKSKRLLKKEPSFVSVLKLCEEEFLDKYVARFTDDAQELLVAYKGHLLDSSFFPSSSDDKNLDAS</sequence>
<proteinExistence type="inferred from homology"/>
<keyword evidence="2" id="KW-0805">Transcription regulation</keyword>
<dbReference type="Proteomes" id="UP000827721">
    <property type="component" value="Unassembled WGS sequence"/>
</dbReference>